<keyword evidence="2" id="KW-1185">Reference proteome</keyword>
<name>A0ABV0YV36_9TELE</name>
<accession>A0ABV0YV36</accession>
<dbReference type="Proteomes" id="UP001469553">
    <property type="component" value="Unassembled WGS sequence"/>
</dbReference>
<dbReference type="EMBL" id="JAHRIP010043163">
    <property type="protein sequence ID" value="MEQ2297576.1"/>
    <property type="molecule type" value="Genomic_DNA"/>
</dbReference>
<proteinExistence type="predicted"/>
<evidence type="ECO:0000313" key="2">
    <source>
        <dbReference type="Proteomes" id="UP001469553"/>
    </source>
</evidence>
<reference evidence="1 2" key="1">
    <citation type="submission" date="2021-06" db="EMBL/GenBank/DDBJ databases">
        <authorList>
            <person name="Palmer J.M."/>
        </authorList>
    </citation>
    <scope>NUCLEOTIDE SEQUENCE [LARGE SCALE GENOMIC DNA]</scope>
    <source>
        <strain evidence="1 2">AS_MEX2019</strain>
        <tissue evidence="1">Muscle</tissue>
    </source>
</reference>
<organism evidence="1 2">
    <name type="scientific">Ameca splendens</name>
    <dbReference type="NCBI Taxonomy" id="208324"/>
    <lineage>
        <taxon>Eukaryota</taxon>
        <taxon>Metazoa</taxon>
        <taxon>Chordata</taxon>
        <taxon>Craniata</taxon>
        <taxon>Vertebrata</taxon>
        <taxon>Euteleostomi</taxon>
        <taxon>Actinopterygii</taxon>
        <taxon>Neopterygii</taxon>
        <taxon>Teleostei</taxon>
        <taxon>Neoteleostei</taxon>
        <taxon>Acanthomorphata</taxon>
        <taxon>Ovalentaria</taxon>
        <taxon>Atherinomorphae</taxon>
        <taxon>Cyprinodontiformes</taxon>
        <taxon>Goodeidae</taxon>
        <taxon>Ameca</taxon>
    </lineage>
</organism>
<comment type="caution">
    <text evidence="1">The sequence shown here is derived from an EMBL/GenBank/DDBJ whole genome shotgun (WGS) entry which is preliminary data.</text>
</comment>
<protein>
    <submittedName>
        <fullName evidence="1">Uncharacterized protein</fullName>
    </submittedName>
</protein>
<gene>
    <name evidence="1" type="ORF">AMECASPLE_036011</name>
</gene>
<sequence length="129" mass="14913">MTELLHTNVFLSAAESVSSGTLSFKKLKKTKCQRLRTQPVSVHLPFILFVLRIKTWRQKEKECLHRRVNNLRCSGRLKLVSIDTCYLSADCSEDLIKWKDADAVEPNESEQSNNFQLSWSNPCVVFLLR</sequence>
<evidence type="ECO:0000313" key="1">
    <source>
        <dbReference type="EMBL" id="MEQ2297576.1"/>
    </source>
</evidence>